<feature type="compositionally biased region" description="Basic residues" evidence="1">
    <location>
        <begin position="280"/>
        <end position="291"/>
    </location>
</feature>
<dbReference type="AlphaFoldDB" id="A0A1B9IY08"/>
<dbReference type="OrthoDB" id="2594942at2759"/>
<feature type="region of interest" description="Disordered" evidence="1">
    <location>
        <begin position="376"/>
        <end position="495"/>
    </location>
</feature>
<gene>
    <name evidence="2" type="ORF">L486_00049</name>
</gene>
<dbReference type="Proteomes" id="UP000092583">
    <property type="component" value="Unassembled WGS sequence"/>
</dbReference>
<feature type="region of interest" description="Disordered" evidence="1">
    <location>
        <begin position="67"/>
        <end position="93"/>
    </location>
</feature>
<feature type="compositionally biased region" description="Polar residues" evidence="1">
    <location>
        <begin position="173"/>
        <end position="184"/>
    </location>
</feature>
<evidence type="ECO:0000256" key="1">
    <source>
        <dbReference type="SAM" id="MobiDB-lite"/>
    </source>
</evidence>
<evidence type="ECO:0000313" key="2">
    <source>
        <dbReference type="EMBL" id="OCF60416.1"/>
    </source>
</evidence>
<feature type="compositionally biased region" description="Polar residues" evidence="1">
    <location>
        <begin position="148"/>
        <end position="159"/>
    </location>
</feature>
<feature type="region of interest" description="Disordered" evidence="1">
    <location>
        <begin position="260"/>
        <end position="291"/>
    </location>
</feature>
<feature type="region of interest" description="Disordered" evidence="1">
    <location>
        <begin position="624"/>
        <end position="649"/>
    </location>
</feature>
<proteinExistence type="predicted"/>
<feature type="compositionally biased region" description="Basic and acidic residues" evidence="1">
    <location>
        <begin position="160"/>
        <end position="172"/>
    </location>
</feature>
<name>A0A1B9IY08_9TREE</name>
<feature type="compositionally biased region" description="Pro residues" evidence="1">
    <location>
        <begin position="193"/>
        <end position="212"/>
    </location>
</feature>
<evidence type="ECO:0000313" key="3">
    <source>
        <dbReference type="Proteomes" id="UP000092583"/>
    </source>
</evidence>
<feature type="compositionally biased region" description="Basic residues" evidence="1">
    <location>
        <begin position="467"/>
        <end position="476"/>
    </location>
</feature>
<feature type="compositionally biased region" description="Acidic residues" evidence="1">
    <location>
        <begin position="629"/>
        <end position="642"/>
    </location>
</feature>
<organism evidence="2 3">
    <name type="scientific">Kwoniella mangroviensis CBS 10435</name>
    <dbReference type="NCBI Taxonomy" id="1331196"/>
    <lineage>
        <taxon>Eukaryota</taxon>
        <taxon>Fungi</taxon>
        <taxon>Dikarya</taxon>
        <taxon>Basidiomycota</taxon>
        <taxon>Agaricomycotina</taxon>
        <taxon>Tremellomycetes</taxon>
        <taxon>Tremellales</taxon>
        <taxon>Cryptococcaceae</taxon>
        <taxon>Kwoniella</taxon>
    </lineage>
</organism>
<reference evidence="2 3" key="1">
    <citation type="submission" date="2013-07" db="EMBL/GenBank/DDBJ databases">
        <title>The Genome Sequence of Kwoniella mangroviensis CBS10435.</title>
        <authorList>
            <consortium name="The Broad Institute Genome Sequencing Platform"/>
            <person name="Cuomo C."/>
            <person name="Litvintseva A."/>
            <person name="Chen Y."/>
            <person name="Heitman J."/>
            <person name="Sun S."/>
            <person name="Springer D."/>
            <person name="Dromer F."/>
            <person name="Young S.K."/>
            <person name="Zeng Q."/>
            <person name="Gargeya S."/>
            <person name="Fitzgerald M."/>
            <person name="Abouelleil A."/>
            <person name="Alvarado L."/>
            <person name="Berlin A.M."/>
            <person name="Chapman S.B."/>
            <person name="Dewar J."/>
            <person name="Goldberg J."/>
            <person name="Griggs A."/>
            <person name="Gujja S."/>
            <person name="Hansen M."/>
            <person name="Howarth C."/>
            <person name="Imamovic A."/>
            <person name="Larimer J."/>
            <person name="McCowan C."/>
            <person name="Murphy C."/>
            <person name="Pearson M."/>
            <person name="Priest M."/>
            <person name="Roberts A."/>
            <person name="Saif S."/>
            <person name="Shea T."/>
            <person name="Sykes S."/>
            <person name="Wortman J."/>
            <person name="Nusbaum C."/>
            <person name="Birren B."/>
        </authorList>
    </citation>
    <scope>NUCLEOTIDE SEQUENCE [LARGE SCALE GENOMIC DNA]</scope>
    <source>
        <strain evidence="2 3">CBS 10435</strain>
    </source>
</reference>
<keyword evidence="3" id="KW-1185">Reference proteome</keyword>
<feature type="compositionally biased region" description="Pro residues" evidence="1">
    <location>
        <begin position="263"/>
        <end position="273"/>
    </location>
</feature>
<dbReference type="EMBL" id="KI669459">
    <property type="protein sequence ID" value="OCF60416.1"/>
    <property type="molecule type" value="Genomic_DNA"/>
</dbReference>
<protein>
    <submittedName>
        <fullName evidence="2">Uncharacterized protein</fullName>
    </submittedName>
</protein>
<feature type="region of interest" description="Disordered" evidence="1">
    <location>
        <begin position="554"/>
        <end position="600"/>
    </location>
</feature>
<reference evidence="3" key="2">
    <citation type="submission" date="2013-12" db="EMBL/GenBank/DDBJ databases">
        <title>Evolution of pathogenesis and genome organization in the Tremellales.</title>
        <authorList>
            <person name="Cuomo C."/>
            <person name="Litvintseva A."/>
            <person name="Heitman J."/>
            <person name="Chen Y."/>
            <person name="Sun S."/>
            <person name="Springer D."/>
            <person name="Dromer F."/>
            <person name="Young S."/>
            <person name="Zeng Q."/>
            <person name="Chapman S."/>
            <person name="Gujja S."/>
            <person name="Saif S."/>
            <person name="Birren B."/>
        </authorList>
    </citation>
    <scope>NUCLEOTIDE SEQUENCE [LARGE SCALE GENOMIC DNA]</scope>
    <source>
        <strain evidence="3">CBS 10435</strain>
    </source>
</reference>
<sequence length="649" mass="72659">MTYSTSSGLPPPAVFLHQETLHAIPLPPLASWLISLRKPEHLVRLNDLLQRYKTPQSYHRVDVRLIESSELPPGSPDSQVEELGEDRKVRKGSRDIVELDEGNTLEGYWWSRNGQGHQPAEPVDHDQRMTVEGNESRMDKIDDAAGSGSRQNITSQPHTETLKEQERSDTKMDTTTPSLTQQTEEALKALRLPPSPSEPPQSPIPTYPLPPIGPTRKVRELRLDLRTLDAAALFALETWRREELGLEKLNMEFPDSVWYKDPTPTPSPSPPPKSIYTSTGKKRGRPRKHHTPIIVNPEDEMTETGLGLQFGETDGEAQNGMMTEEQKTKGYDHLVNTPQTNQEKDGNIGLQGEETQSAINVPDILETFVELAQKGEEVEKVDVSPPDLDDDDPVRSLEDDPVNPEAKTGGEMDLAQRQVQNEEEEAEVGPSRATPSSPSPDILLNDIFNEKEDDDPDFVPPPSPPARRPRPRRNRKSQVDENAEEGEKGRVDFDMGVVETHQHERRTKSPQFIVDKTSKSRLTSKSKSVSVEVIMLPEIPTTETLDHAKEQAIRSPSIELLPNQPELQKSAKRPRGSTTMSASIALRSPKRARIFTDSPTMMISKTSPVAKRRAGFVVEIPSRRAVPPDSEDDVDDDEEEEWGFLRSFG</sequence>
<accession>A0A1B9IY08</accession>
<feature type="region of interest" description="Disordered" evidence="1">
    <location>
        <begin position="139"/>
        <end position="212"/>
    </location>
</feature>